<protein>
    <recommendedName>
        <fullName evidence="3">Right handed beta helix domain-containing protein</fullName>
    </recommendedName>
</protein>
<sequence>MNKILKYLYSIILIILFLIFIGKVKSLELIIRNNDPIFPNLNEVLDYNQNNNELILRFVDDYYDLTKLLHYSIDVSVTTNITLIGCEKKTIFDYKNNKKGVLLFTLTGFKKDSVRIENIIFENYYTFDVGYNEINLFYLKAVYNTFYFHIKNCIFRNNIHTIGQIEVENHNLKYIKSPQVVIENCEFYNNKERILKIRHNNQNSEPSPYQNLSIRISNCTFINNRSLIHSNNAKILIDNSYFSQLDIDSYDDTKAVIYYSTSSDEYLIIKNCVFEDINIQKPYPLFNSNNLLLQYMYLISWKIINFIFLDSIFKNIYLKNSLPGIADATYSSFSITNTEFNSFKLRNGLFGDDSIYHLSNVKLKNIVTNSKYLFHFLYSNTIINYLEAENISCIGDSDDSAFILFDSGELYRTLIINHLNLRNCTSNGPLIKFIGTTNELLIKKSNFINVSSYGPIIENFSNTVNIKK</sequence>
<gene>
    <name evidence="1" type="ORF">LY90DRAFT_663470</name>
</gene>
<evidence type="ECO:0000313" key="2">
    <source>
        <dbReference type="Proteomes" id="UP000193920"/>
    </source>
</evidence>
<proteinExistence type="predicted"/>
<accession>A0A1Y2FMM5</accession>
<dbReference type="OrthoDB" id="10437013at2759"/>
<dbReference type="Gene3D" id="2.160.20.10">
    <property type="entry name" value="Single-stranded right-handed beta-helix, Pectin lyase-like"/>
    <property type="match status" value="1"/>
</dbReference>
<evidence type="ECO:0008006" key="3">
    <source>
        <dbReference type="Google" id="ProtNLM"/>
    </source>
</evidence>
<organism evidence="1 2">
    <name type="scientific">Neocallimastix californiae</name>
    <dbReference type="NCBI Taxonomy" id="1754190"/>
    <lineage>
        <taxon>Eukaryota</taxon>
        <taxon>Fungi</taxon>
        <taxon>Fungi incertae sedis</taxon>
        <taxon>Chytridiomycota</taxon>
        <taxon>Chytridiomycota incertae sedis</taxon>
        <taxon>Neocallimastigomycetes</taxon>
        <taxon>Neocallimastigales</taxon>
        <taxon>Neocallimastigaceae</taxon>
        <taxon>Neocallimastix</taxon>
    </lineage>
</organism>
<dbReference type="EMBL" id="MCOG01000004">
    <property type="protein sequence ID" value="ORY85198.1"/>
    <property type="molecule type" value="Genomic_DNA"/>
</dbReference>
<keyword evidence="2" id="KW-1185">Reference proteome</keyword>
<dbReference type="AlphaFoldDB" id="A0A1Y2FMM5"/>
<comment type="caution">
    <text evidence="1">The sequence shown here is derived from an EMBL/GenBank/DDBJ whole genome shotgun (WGS) entry which is preliminary data.</text>
</comment>
<evidence type="ECO:0000313" key="1">
    <source>
        <dbReference type="EMBL" id="ORY85198.1"/>
    </source>
</evidence>
<reference evidence="1 2" key="1">
    <citation type="submission" date="2016-08" db="EMBL/GenBank/DDBJ databases">
        <title>A Parts List for Fungal Cellulosomes Revealed by Comparative Genomics.</title>
        <authorList>
            <consortium name="DOE Joint Genome Institute"/>
            <person name="Haitjema C.H."/>
            <person name="Gilmore S.P."/>
            <person name="Henske J.K."/>
            <person name="Solomon K.V."/>
            <person name="De Groot R."/>
            <person name="Kuo A."/>
            <person name="Mondo S.J."/>
            <person name="Salamov A.A."/>
            <person name="Labutti K."/>
            <person name="Zhao Z."/>
            <person name="Chiniquy J."/>
            <person name="Barry K."/>
            <person name="Brewer H.M."/>
            <person name="Purvine S.O."/>
            <person name="Wright A.T."/>
            <person name="Boxma B."/>
            <person name="Van Alen T."/>
            <person name="Hackstein J.H."/>
            <person name="Baker S.E."/>
            <person name="Grigoriev I.V."/>
            <person name="O'Malley M.A."/>
        </authorList>
    </citation>
    <scope>NUCLEOTIDE SEQUENCE [LARGE SCALE GENOMIC DNA]</scope>
    <source>
        <strain evidence="1 2">G1</strain>
    </source>
</reference>
<dbReference type="SUPFAM" id="SSF51126">
    <property type="entry name" value="Pectin lyase-like"/>
    <property type="match status" value="1"/>
</dbReference>
<dbReference type="InterPro" id="IPR012334">
    <property type="entry name" value="Pectin_lyas_fold"/>
</dbReference>
<name>A0A1Y2FMM5_9FUNG</name>
<dbReference type="InterPro" id="IPR011050">
    <property type="entry name" value="Pectin_lyase_fold/virulence"/>
</dbReference>
<dbReference type="Proteomes" id="UP000193920">
    <property type="component" value="Unassembled WGS sequence"/>
</dbReference>